<evidence type="ECO:0000313" key="2">
    <source>
        <dbReference type="Proteomes" id="UP000321570"/>
    </source>
</evidence>
<evidence type="ECO:0000313" key="1">
    <source>
        <dbReference type="EMBL" id="VUZ56737.1"/>
    </source>
</evidence>
<organism evidence="1 2">
    <name type="scientific">Hymenolepis diminuta</name>
    <name type="common">Rat tapeworm</name>
    <dbReference type="NCBI Taxonomy" id="6216"/>
    <lineage>
        <taxon>Eukaryota</taxon>
        <taxon>Metazoa</taxon>
        <taxon>Spiralia</taxon>
        <taxon>Lophotrochozoa</taxon>
        <taxon>Platyhelminthes</taxon>
        <taxon>Cestoda</taxon>
        <taxon>Eucestoda</taxon>
        <taxon>Cyclophyllidea</taxon>
        <taxon>Hymenolepididae</taxon>
        <taxon>Hymenolepis</taxon>
    </lineage>
</organism>
<reference evidence="1 2" key="1">
    <citation type="submission" date="2019-07" db="EMBL/GenBank/DDBJ databases">
        <authorList>
            <person name="Jastrzebski P J."/>
            <person name="Paukszto L."/>
            <person name="Jastrzebski P J."/>
        </authorList>
    </citation>
    <scope>NUCLEOTIDE SEQUENCE [LARGE SCALE GENOMIC DNA]</scope>
    <source>
        <strain evidence="1 2">WMS-il1</strain>
    </source>
</reference>
<protein>
    <submittedName>
        <fullName evidence="1">Uncharacterized protein</fullName>
    </submittedName>
</protein>
<name>A0A564ZB72_HYMDI</name>
<dbReference type="EMBL" id="CABIJS010000708">
    <property type="protein sequence ID" value="VUZ56737.1"/>
    <property type="molecule type" value="Genomic_DNA"/>
</dbReference>
<accession>A0A564ZB72</accession>
<dbReference type="AlphaFoldDB" id="A0A564ZB72"/>
<dbReference type="Proteomes" id="UP000321570">
    <property type="component" value="Unassembled WGS sequence"/>
</dbReference>
<keyword evidence="2" id="KW-1185">Reference proteome</keyword>
<proteinExistence type="predicted"/>
<gene>
    <name evidence="1" type="ORF">WMSIL1_LOCUS14386</name>
</gene>
<sequence length="62" mass="7299">MCEQCERERKTREALILASNPAPQTVYPPEFLYGERERQRMYLYCLNGGAPIVKKEAKKEHQ</sequence>